<gene>
    <name evidence="3" type="ORF">K8U72_05720</name>
</gene>
<feature type="domain" description="Acyltransferase 3" evidence="2">
    <location>
        <begin position="12"/>
        <end position="350"/>
    </location>
</feature>
<dbReference type="EMBL" id="DYWQ01000088">
    <property type="protein sequence ID" value="HJF45267.1"/>
    <property type="molecule type" value="Genomic_DNA"/>
</dbReference>
<keyword evidence="3" id="KW-0012">Acyltransferase</keyword>
<feature type="transmembrane region" description="Helical" evidence="1">
    <location>
        <begin position="100"/>
        <end position="124"/>
    </location>
</feature>
<feature type="transmembrane region" description="Helical" evidence="1">
    <location>
        <begin position="169"/>
        <end position="189"/>
    </location>
</feature>
<accession>A0A921GFC0</accession>
<keyword evidence="1" id="KW-0812">Transmembrane</keyword>
<evidence type="ECO:0000259" key="2">
    <source>
        <dbReference type="Pfam" id="PF01757"/>
    </source>
</evidence>
<dbReference type="InterPro" id="IPR002656">
    <property type="entry name" value="Acyl_transf_3_dom"/>
</dbReference>
<keyword evidence="1" id="KW-1133">Transmembrane helix</keyword>
<feature type="transmembrane region" description="Helical" evidence="1">
    <location>
        <begin position="262"/>
        <end position="280"/>
    </location>
</feature>
<feature type="transmembrane region" description="Helical" evidence="1">
    <location>
        <begin position="144"/>
        <end position="162"/>
    </location>
</feature>
<dbReference type="GO" id="GO:0016747">
    <property type="term" value="F:acyltransferase activity, transferring groups other than amino-acyl groups"/>
    <property type="evidence" value="ECO:0007669"/>
    <property type="project" value="InterPro"/>
</dbReference>
<feature type="transmembrane region" description="Helical" evidence="1">
    <location>
        <begin position="201"/>
        <end position="220"/>
    </location>
</feature>
<keyword evidence="1" id="KW-0472">Membrane</keyword>
<organism evidence="3 4">
    <name type="scientific">Thermophilibacter provencensis</name>
    <dbReference type="NCBI Taxonomy" id="1852386"/>
    <lineage>
        <taxon>Bacteria</taxon>
        <taxon>Bacillati</taxon>
        <taxon>Actinomycetota</taxon>
        <taxon>Coriobacteriia</taxon>
        <taxon>Coriobacteriales</taxon>
        <taxon>Atopobiaceae</taxon>
        <taxon>Thermophilibacter</taxon>
    </lineage>
</organism>
<dbReference type="Pfam" id="PF01757">
    <property type="entry name" value="Acyl_transf_3"/>
    <property type="match status" value="1"/>
</dbReference>
<dbReference type="Proteomes" id="UP000697330">
    <property type="component" value="Unassembled WGS sequence"/>
</dbReference>
<protein>
    <submittedName>
        <fullName evidence="3">Acyltransferase</fullName>
    </submittedName>
</protein>
<feature type="transmembrane region" description="Helical" evidence="1">
    <location>
        <begin position="292"/>
        <end position="312"/>
    </location>
</feature>
<keyword evidence="3" id="KW-0808">Transferase</keyword>
<evidence type="ECO:0000256" key="1">
    <source>
        <dbReference type="SAM" id="Phobius"/>
    </source>
</evidence>
<evidence type="ECO:0000313" key="3">
    <source>
        <dbReference type="EMBL" id="HJF45267.1"/>
    </source>
</evidence>
<dbReference type="RefSeq" id="WP_273446837.1">
    <property type="nucleotide sequence ID" value="NZ_CALUGK010000006.1"/>
</dbReference>
<reference evidence="3" key="1">
    <citation type="journal article" date="2021" name="PeerJ">
        <title>Extensive microbial diversity within the chicken gut microbiome revealed by metagenomics and culture.</title>
        <authorList>
            <person name="Gilroy R."/>
            <person name="Ravi A."/>
            <person name="Getino M."/>
            <person name="Pursley I."/>
            <person name="Horton D.L."/>
            <person name="Alikhan N.F."/>
            <person name="Baker D."/>
            <person name="Gharbi K."/>
            <person name="Hall N."/>
            <person name="Watson M."/>
            <person name="Adriaenssens E.M."/>
            <person name="Foster-Nyarko E."/>
            <person name="Jarju S."/>
            <person name="Secka A."/>
            <person name="Antonio M."/>
            <person name="Oren A."/>
            <person name="Chaudhuri R.R."/>
            <person name="La Ragione R."/>
            <person name="Hildebrand F."/>
            <person name="Pallen M.J."/>
        </authorList>
    </citation>
    <scope>NUCLEOTIDE SEQUENCE</scope>
    <source>
        <strain evidence="3">CHK124-7917</strain>
    </source>
</reference>
<feature type="transmembrane region" description="Helical" evidence="1">
    <location>
        <begin position="51"/>
        <end position="79"/>
    </location>
</feature>
<sequence length="367" mass="39455">MTTAHAQAPRNARIEALRLVAILAIAVFHTFQPWFAAATADSWDVWVTSPAMLAALGCISLLGAYGNHVFFLISGLFLIPRAAAGADEPGYWREQARRTVRRAAVILLTVALYVLGALAVDAWVAPIEGLSLESPLWILSWLEFVWVYLVIVLATPLMGWAWRRVRRPVPVVWALVACVFAVNAYIAFVSPGDEVRGLLEWRKLMSAVSYLVAFLAGGALAERRIGRPGRALGCCVAASVAVEAAAALAGNTALLEALSFKSTSALSFALAVCSVAAAAARTDERMPARASALVRRLASSILGFYVAQALLSPLWRSFGWDLCLAALDHGELSLLAAGVIWSAVLLAVLLAFDQLVRIPLLRAVRIR</sequence>
<comment type="caution">
    <text evidence="3">The sequence shown here is derived from an EMBL/GenBank/DDBJ whole genome shotgun (WGS) entry which is preliminary data.</text>
</comment>
<feature type="transmembrane region" description="Helical" evidence="1">
    <location>
        <begin position="332"/>
        <end position="352"/>
    </location>
</feature>
<feature type="transmembrane region" description="Helical" evidence="1">
    <location>
        <begin position="12"/>
        <end position="31"/>
    </location>
</feature>
<feature type="transmembrane region" description="Helical" evidence="1">
    <location>
        <begin position="232"/>
        <end position="250"/>
    </location>
</feature>
<proteinExistence type="predicted"/>
<dbReference type="AlphaFoldDB" id="A0A921GFC0"/>
<reference evidence="3" key="2">
    <citation type="submission" date="2021-09" db="EMBL/GenBank/DDBJ databases">
        <authorList>
            <person name="Gilroy R."/>
        </authorList>
    </citation>
    <scope>NUCLEOTIDE SEQUENCE</scope>
    <source>
        <strain evidence="3">CHK124-7917</strain>
    </source>
</reference>
<name>A0A921GFC0_9ACTN</name>
<evidence type="ECO:0000313" key="4">
    <source>
        <dbReference type="Proteomes" id="UP000697330"/>
    </source>
</evidence>